<dbReference type="Gene3D" id="3.40.50.300">
    <property type="entry name" value="P-loop containing nucleotide triphosphate hydrolases"/>
    <property type="match status" value="2"/>
</dbReference>
<dbReference type="AlphaFoldDB" id="A0A7Y4B695"/>
<evidence type="ECO:0000313" key="2">
    <source>
        <dbReference type="Proteomes" id="UP000532247"/>
    </source>
</evidence>
<dbReference type="InterPro" id="IPR027417">
    <property type="entry name" value="P-loop_NTPase"/>
</dbReference>
<dbReference type="EMBL" id="VTYF01000015">
    <property type="protein sequence ID" value="NOI11229.1"/>
    <property type="molecule type" value="Genomic_DNA"/>
</dbReference>
<name>A0A7Y4B695_VIBAL</name>
<sequence length="1010" mass="114315">MFSSNFSLFKNDNSKLTGVAEQIKKFVLSNEDKPHSLNDRRALYKEAKSFADFLPYAEFLDSESMMLMDDLVSVSAVWEIEMASSEAVSEQVLQGIEDSIFSSLDRITKTTLANGQYVLSAYTNDSYDLASDFEEIEASIHPAWKGSALAEAYLSSLKRMFNGLESENGLFQEGDGPTSRPFRGGKRIPKLFLYRRVPLNSRNGKNEIREREIKALRELREDIEDALSGQGIRLKRMNREGFYEFMVRWLNPKPAATDGSVNKLLEINPCPPKELAALESELPLSFLFNTPRTDSEKGIIEFDGCPSRFIQVDRISRVPKAGALTAEKGVTVKDKVEQISSFDLLPTGTTFVKHIFFQAQEEVESRVLNIEENSQFIDSRAQLVNEEAQKTRESMAQGAVLLKVEMGFFVTAITMDRLNQKSRQVSNIAQSKLGLGVIEPKNNLFPVESYLRNLPLVMDPMLDTRRRRGRLAWLHHSVSLMPFIGRKRGNEHHKDQRCMTMFNRGGEVLNIDLLNREANAHAVLLGPTGTGKSATLNKMIVEVLLFHNARLVLAEAGLSFDPIMDFLEAQELDVQRININSGAMGKPIAPFANARKAREKVLKEMQDSGIKQDIVVESLLQKLPEYFWNLSELQVDEDATEERKAEATRKMALVIEETMKDFDASPEQLEKDYLGECVMIAKIMVTGGNVKEEENFRLRDETHLGEAIMDAVTIADLNGEELVRPEHVMKALRARANNPDLGLDEKMKSRLNEMADVMHMYTTGVRGDVLNKQAEGFRKCDCLHVELGIAQRSGYEDLLCLSYLALLNQVNDIAERKELEGDDRPIYLITDEAHLILNHPMLAPVAIKIVRMWRKYGAWFFTATQDTTSFKGGAEAILILAEMFITLAPPESEIEHLKKLLKLTDEQESLLRSSRFVKKTYTEGIYLNRQRKSGTLFRILQPSFCLSLAGTSDEEKQERQATMREFGVRMAGASLIEAAKLDRVRRLINDEELEQEIHHIVSDPRYKLAA</sequence>
<dbReference type="SUPFAM" id="SSF52540">
    <property type="entry name" value="P-loop containing nucleoside triphosphate hydrolases"/>
    <property type="match status" value="1"/>
</dbReference>
<dbReference type="RefSeq" id="WP_042762172.1">
    <property type="nucleotide sequence ID" value="NZ_JAFLNX010000017.1"/>
</dbReference>
<dbReference type="InterPro" id="IPR022303">
    <property type="entry name" value="Conjug_Trfer_ATPase"/>
</dbReference>
<dbReference type="Pfam" id="PF11130">
    <property type="entry name" value="TraC_F_IV"/>
    <property type="match status" value="1"/>
</dbReference>
<gene>
    <name evidence="1" type="ORF">F0254_20550</name>
</gene>
<evidence type="ECO:0000313" key="1">
    <source>
        <dbReference type="EMBL" id="NOI11229.1"/>
    </source>
</evidence>
<protein>
    <submittedName>
        <fullName evidence="1">Conjugative transfer ATPase</fullName>
    </submittedName>
</protein>
<comment type="caution">
    <text evidence="1">The sequence shown here is derived from an EMBL/GenBank/DDBJ whole genome shotgun (WGS) entry which is preliminary data.</text>
</comment>
<dbReference type="InterPro" id="IPR025955">
    <property type="entry name" value="TraC/Conjuga_ATPase"/>
</dbReference>
<accession>A0A7Y4B695</accession>
<organism evidence="1 2">
    <name type="scientific">Vibrio alginolyticus</name>
    <dbReference type="NCBI Taxonomy" id="663"/>
    <lineage>
        <taxon>Bacteria</taxon>
        <taxon>Pseudomonadati</taxon>
        <taxon>Pseudomonadota</taxon>
        <taxon>Gammaproteobacteria</taxon>
        <taxon>Vibrionales</taxon>
        <taxon>Vibrionaceae</taxon>
        <taxon>Vibrio</taxon>
    </lineage>
</organism>
<proteinExistence type="predicted"/>
<reference evidence="1 2" key="1">
    <citation type="submission" date="2019-09" db="EMBL/GenBank/DDBJ databases">
        <title>Draft genome sequencing and comparative genomics of hatchery-associated Vibrios.</title>
        <authorList>
            <person name="Kehlet-Delgado H."/>
            <person name="Mueller R.S."/>
        </authorList>
    </citation>
    <scope>NUCLEOTIDE SEQUENCE [LARGE SCALE GENOMIC DNA]</scope>
    <source>
        <strain evidence="1 2">081416A</strain>
    </source>
</reference>
<dbReference type="NCBIfam" id="TIGR03744">
    <property type="entry name" value="traC_PFL_4706"/>
    <property type="match status" value="1"/>
</dbReference>
<dbReference type="Proteomes" id="UP000532247">
    <property type="component" value="Unassembled WGS sequence"/>
</dbReference>